<accession>A0A1V9E4H5</accession>
<dbReference type="Proteomes" id="UP000192610">
    <property type="component" value="Unassembled WGS sequence"/>
</dbReference>
<proteinExistence type="predicted"/>
<reference evidence="2" key="1">
    <citation type="submission" date="2016-04" db="EMBL/GenBank/DDBJ databases">
        <authorList>
            <person name="Chen L."/>
            <person name="Zhuang W."/>
            <person name="Wang G."/>
        </authorList>
    </citation>
    <scope>NUCLEOTIDE SEQUENCE [LARGE SCALE GENOMIC DNA]</scope>
    <source>
        <strain evidence="2">17621</strain>
    </source>
</reference>
<evidence type="ECO:0000313" key="2">
    <source>
        <dbReference type="Proteomes" id="UP000192610"/>
    </source>
</evidence>
<sequence length="105" mass="12107">MEEFENNDLNLKGKIYGSAPVQSDGTINGFPFYFRARWDEWSFAISENPDISPVDIQLIDAGKEYGYFAEGRIGKAWEYLASYMEVNMVKDIITKCTIEYLKTKL</sequence>
<dbReference type="EMBL" id="LVXG01000067">
    <property type="protein sequence ID" value="OQP40992.1"/>
    <property type="molecule type" value="Genomic_DNA"/>
</dbReference>
<gene>
    <name evidence="1" type="ORF">A4H97_15440</name>
</gene>
<organism evidence="1 2">
    <name type="scientific">Niastella yeongjuensis</name>
    <dbReference type="NCBI Taxonomy" id="354355"/>
    <lineage>
        <taxon>Bacteria</taxon>
        <taxon>Pseudomonadati</taxon>
        <taxon>Bacteroidota</taxon>
        <taxon>Chitinophagia</taxon>
        <taxon>Chitinophagales</taxon>
        <taxon>Chitinophagaceae</taxon>
        <taxon>Niastella</taxon>
    </lineage>
</organism>
<comment type="caution">
    <text evidence="1">The sequence shown here is derived from an EMBL/GenBank/DDBJ whole genome shotgun (WGS) entry which is preliminary data.</text>
</comment>
<dbReference type="RefSeq" id="WP_081203976.1">
    <property type="nucleotide sequence ID" value="NZ_FOCZ01000007.1"/>
</dbReference>
<keyword evidence="2" id="KW-1185">Reference proteome</keyword>
<name>A0A1V9E4H5_9BACT</name>
<dbReference type="STRING" id="354355.SAMN05660816_03961"/>
<dbReference type="AlphaFoldDB" id="A0A1V9E4H5"/>
<evidence type="ECO:0000313" key="1">
    <source>
        <dbReference type="EMBL" id="OQP40992.1"/>
    </source>
</evidence>
<protein>
    <submittedName>
        <fullName evidence="1">Uncharacterized protein</fullName>
    </submittedName>
</protein>
<dbReference type="OrthoDB" id="8383224at2"/>